<dbReference type="Gene3D" id="3.30.70.1730">
    <property type="match status" value="1"/>
</dbReference>
<sequence>MSTREQKEQVINKMSLILTNYSMIMLVRNNGITATESKMLQLKLHDISSGVCFIKNTLFCIAVDRLDYNMTIKDESVGSNLIIYSNDIFPLLKNVIDFFKDNVKLEVVSCYYDSKVIKKNDVYALSKMPSIEALYSKLYTSLQLPLLEFYNTMNSTGISLLHVLQTYKDKEL</sequence>
<dbReference type="CDD" id="cd05797">
    <property type="entry name" value="Ribosomal_L10"/>
    <property type="match status" value="1"/>
</dbReference>
<dbReference type="EMBL" id="CAWVOK010000024">
    <property type="protein sequence ID" value="CAK8163163.1"/>
    <property type="molecule type" value="Genomic_DNA"/>
</dbReference>
<gene>
    <name evidence="7" type="ORF">CAXC1_310005</name>
</gene>
<evidence type="ECO:0000256" key="5">
    <source>
        <dbReference type="ARBA" id="ARBA00035202"/>
    </source>
</evidence>
<accession>A0ABP0EW92</accession>
<evidence type="ECO:0000256" key="2">
    <source>
        <dbReference type="ARBA" id="ARBA00008889"/>
    </source>
</evidence>
<dbReference type="SUPFAM" id="SSF160369">
    <property type="entry name" value="Ribosomal protein L10-like"/>
    <property type="match status" value="1"/>
</dbReference>
<evidence type="ECO:0000256" key="1">
    <source>
        <dbReference type="ARBA" id="ARBA00002633"/>
    </source>
</evidence>
<keyword evidence="4" id="KW-0687">Ribonucleoprotein</keyword>
<evidence type="ECO:0000256" key="6">
    <source>
        <dbReference type="ARBA" id="ARBA00035502"/>
    </source>
</evidence>
<evidence type="ECO:0000256" key="4">
    <source>
        <dbReference type="ARBA" id="ARBA00023274"/>
    </source>
</evidence>
<protein>
    <recommendedName>
        <fullName evidence="5">Large ribosomal subunit protein uL10</fullName>
    </recommendedName>
    <alternativeName>
        <fullName evidence="6">50S ribosomal protein L10</fullName>
    </alternativeName>
</protein>
<dbReference type="InterPro" id="IPR047865">
    <property type="entry name" value="Ribosomal_uL10_bac_type"/>
</dbReference>
<reference evidence="7 8" key="1">
    <citation type="submission" date="2024-01" db="EMBL/GenBank/DDBJ databases">
        <authorList>
            <person name="Kunselman E."/>
        </authorList>
    </citation>
    <scope>NUCLEOTIDE SEQUENCE [LARGE SCALE GENOMIC DNA]</scope>
    <source>
        <strain evidence="7">2 abalone samples</strain>
    </source>
</reference>
<evidence type="ECO:0000313" key="7">
    <source>
        <dbReference type="EMBL" id="CAK8163163.1"/>
    </source>
</evidence>
<keyword evidence="8" id="KW-1185">Reference proteome</keyword>
<dbReference type="GO" id="GO:0005840">
    <property type="term" value="C:ribosome"/>
    <property type="evidence" value="ECO:0007669"/>
    <property type="project" value="UniProtKB-KW"/>
</dbReference>
<dbReference type="RefSeq" id="WP_338364142.1">
    <property type="nucleotide sequence ID" value="NZ_CAWVOK010000024.1"/>
</dbReference>
<name>A0ABP0EW92_9RICK</name>
<dbReference type="InterPro" id="IPR043141">
    <property type="entry name" value="Ribosomal_uL10-like_sf"/>
</dbReference>
<dbReference type="InterPro" id="IPR001790">
    <property type="entry name" value="Ribosomal_uL10"/>
</dbReference>
<comment type="similarity">
    <text evidence="2">Belongs to the universal ribosomal protein uL10 family.</text>
</comment>
<comment type="caution">
    <text evidence="7">The sequence shown here is derived from an EMBL/GenBank/DDBJ whole genome shotgun (WGS) entry which is preliminary data.</text>
</comment>
<keyword evidence="3 7" id="KW-0689">Ribosomal protein</keyword>
<evidence type="ECO:0000313" key="8">
    <source>
        <dbReference type="Proteomes" id="UP001314181"/>
    </source>
</evidence>
<dbReference type="Proteomes" id="UP001314181">
    <property type="component" value="Unassembled WGS sequence"/>
</dbReference>
<organism evidence="7 8">
    <name type="scientific">Candidatus Xenohaliotis californiensis</name>
    <dbReference type="NCBI Taxonomy" id="84677"/>
    <lineage>
        <taxon>Bacteria</taxon>
        <taxon>Pseudomonadati</taxon>
        <taxon>Pseudomonadota</taxon>
        <taxon>Alphaproteobacteria</taxon>
        <taxon>Rickettsiales</taxon>
        <taxon>Anaplasmataceae</taxon>
        <taxon>Candidatus Xenohaliotis</taxon>
    </lineage>
</organism>
<evidence type="ECO:0000256" key="3">
    <source>
        <dbReference type="ARBA" id="ARBA00022980"/>
    </source>
</evidence>
<proteinExistence type="inferred from homology"/>
<comment type="function">
    <text evidence="1">Forms part of the ribosomal stalk, playing a central role in the interaction of the ribosome with GTP-bound translation factors.</text>
</comment>
<dbReference type="PANTHER" id="PTHR11560">
    <property type="entry name" value="39S RIBOSOMAL PROTEIN L10, MITOCHONDRIAL"/>
    <property type="match status" value="1"/>
</dbReference>
<dbReference type="NCBIfam" id="NF000955">
    <property type="entry name" value="PRK00099.1-1"/>
    <property type="match status" value="1"/>
</dbReference>
<dbReference type="Pfam" id="PF00466">
    <property type="entry name" value="Ribosomal_L10"/>
    <property type="match status" value="1"/>
</dbReference>